<gene>
    <name evidence="2" type="ORF">EKO27_g952</name>
</gene>
<protein>
    <submittedName>
        <fullName evidence="2">Uncharacterized protein</fullName>
    </submittedName>
</protein>
<evidence type="ECO:0000256" key="1">
    <source>
        <dbReference type="SAM" id="MobiDB-lite"/>
    </source>
</evidence>
<comment type="caution">
    <text evidence="2">The sequence shown here is derived from an EMBL/GenBank/DDBJ whole genome shotgun (WGS) entry which is preliminary data.</text>
</comment>
<accession>A0A439DIA8</accession>
<reference evidence="2 3" key="1">
    <citation type="submission" date="2018-12" db="EMBL/GenBank/DDBJ databases">
        <title>Draft genome sequence of Xylaria grammica IHI A82.</title>
        <authorList>
            <person name="Buettner E."/>
            <person name="Kellner H."/>
        </authorList>
    </citation>
    <scope>NUCLEOTIDE SEQUENCE [LARGE SCALE GENOMIC DNA]</scope>
    <source>
        <strain evidence="2 3">IHI A82</strain>
    </source>
</reference>
<dbReference type="EMBL" id="RYZI01000013">
    <property type="protein sequence ID" value="RWA14149.1"/>
    <property type="molecule type" value="Genomic_DNA"/>
</dbReference>
<evidence type="ECO:0000313" key="3">
    <source>
        <dbReference type="Proteomes" id="UP000286045"/>
    </source>
</evidence>
<keyword evidence="3" id="KW-1185">Reference proteome</keyword>
<evidence type="ECO:0000313" key="2">
    <source>
        <dbReference type="EMBL" id="RWA14149.1"/>
    </source>
</evidence>
<proteinExistence type="predicted"/>
<feature type="region of interest" description="Disordered" evidence="1">
    <location>
        <begin position="125"/>
        <end position="146"/>
    </location>
</feature>
<organism evidence="2 3">
    <name type="scientific">Xylaria grammica</name>
    <dbReference type="NCBI Taxonomy" id="363999"/>
    <lineage>
        <taxon>Eukaryota</taxon>
        <taxon>Fungi</taxon>
        <taxon>Dikarya</taxon>
        <taxon>Ascomycota</taxon>
        <taxon>Pezizomycotina</taxon>
        <taxon>Sordariomycetes</taxon>
        <taxon>Xylariomycetidae</taxon>
        <taxon>Xylariales</taxon>
        <taxon>Xylariaceae</taxon>
        <taxon>Xylaria</taxon>
    </lineage>
</organism>
<dbReference type="AlphaFoldDB" id="A0A439DIA8"/>
<dbReference type="Proteomes" id="UP000286045">
    <property type="component" value="Unassembled WGS sequence"/>
</dbReference>
<sequence>MLDLQRDGRGRPAVDGWSWCAIRYAIRYAIRCAIDRAGTADSCSTAACVELELWPSQSSISRRPPLSSSSSHCADKYDDYNNENDGFKNDQCYFRTSGVLGQRDSSRLCADAISLRQYTLRDSKTLSSPPISATRPVHRADSFDGTEQNDLSRAAAINNIPPVAANPAQNNTFSARAKRPGFMDDAEADDLDGRIRGRDHRRQHLRRGTKDTTRVSRSNNITLGKKKEKKQILETPIEERISTLEARRAQLVTQKRPLEKKLEELRLRVQKQNESSETTDGRA</sequence>
<name>A0A439DIA8_9PEZI</name>